<organism evidence="7 8">
    <name type="scientific">Smittium culicis</name>
    <dbReference type="NCBI Taxonomy" id="133412"/>
    <lineage>
        <taxon>Eukaryota</taxon>
        <taxon>Fungi</taxon>
        <taxon>Fungi incertae sedis</taxon>
        <taxon>Zoopagomycota</taxon>
        <taxon>Kickxellomycotina</taxon>
        <taxon>Harpellomycetes</taxon>
        <taxon>Harpellales</taxon>
        <taxon>Legeriomycetaceae</taxon>
        <taxon>Smittium</taxon>
    </lineage>
</organism>
<protein>
    <recommendedName>
        <fullName evidence="6">Xylanolytic transcriptional activator regulatory domain-containing protein</fullName>
    </recommendedName>
</protein>
<dbReference type="GO" id="GO:0003677">
    <property type="term" value="F:DNA binding"/>
    <property type="evidence" value="ECO:0007669"/>
    <property type="project" value="InterPro"/>
</dbReference>
<dbReference type="GO" id="GO:0000981">
    <property type="term" value="F:DNA-binding transcription factor activity, RNA polymerase II-specific"/>
    <property type="evidence" value="ECO:0007669"/>
    <property type="project" value="InterPro"/>
</dbReference>
<dbReference type="Pfam" id="PF04082">
    <property type="entry name" value="Fungal_trans"/>
    <property type="match status" value="1"/>
</dbReference>
<dbReference type="GO" id="GO:0008270">
    <property type="term" value="F:zinc ion binding"/>
    <property type="evidence" value="ECO:0007669"/>
    <property type="project" value="InterPro"/>
</dbReference>
<evidence type="ECO:0000259" key="6">
    <source>
        <dbReference type="Pfam" id="PF04082"/>
    </source>
</evidence>
<feature type="domain" description="Xylanolytic transcriptional activator regulatory" evidence="6">
    <location>
        <begin position="211"/>
        <end position="374"/>
    </location>
</feature>
<sequence length="470" mass="54005">MKFSKSSIDPIAPLNLVDINDESDHTITKTTNQAPEKLKTKSIPNPNSKPIKFIQYAPNKSKKNSSKEFIKFRLSVPKKLQDPLTNIASQKILTPNTTNDSSDTCYSVSSNIINSSPQINIQTPELLPSKISPIPSPTQPLPLINSSLTLIDTFPNNQNYIKTLKRELEIDFGFPFHLIISKIVLMSAKTIPVMFMPARLPMLIHDLISGNLPEYFFYSLLSCSSRYAWIIRTTSKIKTEHKYAEIAKKLISQNVFTNNPYYIWSTLLLSMYFFGTTNVLGSVDYVVPKIKFIKFYLFLIYVSRLAKKLKLNSIDSQKFKKKGKSYEELEFLRRIWWTMFISNIHINMGTSLLSLTNCNDISVNFPRNDFYWKFGGDSPDCPKILRPLNSIANNFGLNNPIYQDGFYFICDAYLHFNMTILYLNSRWLKKNIAKKTNDLKFNHIAKLMTILAKVSVRAKYFTTTTSRSTL</sequence>
<dbReference type="GO" id="GO:0005634">
    <property type="term" value="C:nucleus"/>
    <property type="evidence" value="ECO:0007669"/>
    <property type="project" value="UniProtKB-SubCell"/>
</dbReference>
<accession>A0A1R1XS64</accession>
<dbReference type="InterPro" id="IPR007219">
    <property type="entry name" value="XnlR_reg_dom"/>
</dbReference>
<dbReference type="PANTHER" id="PTHR47338:SF5">
    <property type="entry name" value="ZN(II)2CYS6 TRANSCRIPTION FACTOR (EUROFUNG)"/>
    <property type="match status" value="1"/>
</dbReference>
<evidence type="ECO:0000256" key="1">
    <source>
        <dbReference type="ARBA" id="ARBA00004123"/>
    </source>
</evidence>
<name>A0A1R1XS64_9FUNG</name>
<dbReference type="OrthoDB" id="5682419at2759"/>
<keyword evidence="8" id="KW-1185">Reference proteome</keyword>
<evidence type="ECO:0000313" key="8">
    <source>
        <dbReference type="Proteomes" id="UP000187429"/>
    </source>
</evidence>
<evidence type="ECO:0000313" key="7">
    <source>
        <dbReference type="EMBL" id="OMJ17461.1"/>
    </source>
</evidence>
<dbReference type="PANTHER" id="PTHR47338">
    <property type="entry name" value="ZN(II)2CYS6 TRANSCRIPTION FACTOR (EUROFUNG)-RELATED"/>
    <property type="match status" value="1"/>
</dbReference>
<comment type="subcellular location">
    <subcellularLocation>
        <location evidence="1">Nucleus</location>
    </subcellularLocation>
</comment>
<dbReference type="AlphaFoldDB" id="A0A1R1XS64"/>
<reference evidence="8" key="1">
    <citation type="submission" date="2017-01" db="EMBL/GenBank/DDBJ databases">
        <authorList>
            <person name="Wang Y."/>
            <person name="White M."/>
            <person name="Kvist S."/>
            <person name="Moncalvo J.-M."/>
        </authorList>
    </citation>
    <scope>NUCLEOTIDE SEQUENCE [LARGE SCALE GENOMIC DNA]</scope>
    <source>
        <strain evidence="8">ID-206-W2</strain>
    </source>
</reference>
<evidence type="ECO:0000256" key="5">
    <source>
        <dbReference type="ARBA" id="ARBA00023242"/>
    </source>
</evidence>
<proteinExistence type="predicted"/>
<dbReference type="Proteomes" id="UP000187429">
    <property type="component" value="Unassembled WGS sequence"/>
</dbReference>
<dbReference type="InterPro" id="IPR050815">
    <property type="entry name" value="TF_fung"/>
</dbReference>
<keyword evidence="5" id="KW-0539">Nucleus</keyword>
<keyword evidence="3" id="KW-0805">Transcription regulation</keyword>
<evidence type="ECO:0000256" key="4">
    <source>
        <dbReference type="ARBA" id="ARBA00023163"/>
    </source>
</evidence>
<comment type="caution">
    <text evidence="7">The sequence shown here is derived from an EMBL/GenBank/DDBJ whole genome shotgun (WGS) entry which is preliminary data.</text>
</comment>
<keyword evidence="2" id="KW-0479">Metal-binding</keyword>
<evidence type="ECO:0000256" key="2">
    <source>
        <dbReference type="ARBA" id="ARBA00022723"/>
    </source>
</evidence>
<evidence type="ECO:0000256" key="3">
    <source>
        <dbReference type="ARBA" id="ARBA00023015"/>
    </source>
</evidence>
<dbReference type="GO" id="GO:0006351">
    <property type="term" value="P:DNA-templated transcription"/>
    <property type="evidence" value="ECO:0007669"/>
    <property type="project" value="InterPro"/>
</dbReference>
<gene>
    <name evidence="7" type="ORF">AYI69_g7421</name>
</gene>
<keyword evidence="4" id="KW-0804">Transcription</keyword>
<dbReference type="CDD" id="cd12148">
    <property type="entry name" value="fungal_TF_MHR"/>
    <property type="match status" value="1"/>
</dbReference>
<dbReference type="EMBL" id="LSSM01003579">
    <property type="protein sequence ID" value="OMJ17461.1"/>
    <property type="molecule type" value="Genomic_DNA"/>
</dbReference>